<sequence>MDQSDEAERIMTRRAIAALYIDAVLENSVSLLRQSRQHLKRSATLLQVLMAFDIKLSTIYQIAWW</sequence>
<proteinExistence type="predicted"/>
<dbReference type="AlphaFoldDB" id="A0A0B6YPS8"/>
<protein>
    <submittedName>
        <fullName evidence="1">Uncharacterized protein</fullName>
    </submittedName>
</protein>
<dbReference type="EMBL" id="HACG01010575">
    <property type="protein sequence ID" value="CEK57440.1"/>
    <property type="molecule type" value="Transcribed_RNA"/>
</dbReference>
<organism evidence="1">
    <name type="scientific">Arion vulgaris</name>
    <dbReference type="NCBI Taxonomy" id="1028688"/>
    <lineage>
        <taxon>Eukaryota</taxon>
        <taxon>Metazoa</taxon>
        <taxon>Spiralia</taxon>
        <taxon>Lophotrochozoa</taxon>
        <taxon>Mollusca</taxon>
        <taxon>Gastropoda</taxon>
        <taxon>Heterobranchia</taxon>
        <taxon>Euthyneura</taxon>
        <taxon>Panpulmonata</taxon>
        <taxon>Eupulmonata</taxon>
        <taxon>Stylommatophora</taxon>
        <taxon>Helicina</taxon>
        <taxon>Arionoidea</taxon>
        <taxon>Arionidae</taxon>
        <taxon>Arion</taxon>
    </lineage>
</organism>
<reference evidence="1" key="1">
    <citation type="submission" date="2014-12" db="EMBL/GenBank/DDBJ databases">
        <title>Insight into the proteome of Arion vulgaris.</title>
        <authorList>
            <person name="Aradska J."/>
            <person name="Bulat T."/>
            <person name="Smidak R."/>
            <person name="Sarate P."/>
            <person name="Gangsoo J."/>
            <person name="Sialana F."/>
            <person name="Bilban M."/>
            <person name="Lubec G."/>
        </authorList>
    </citation>
    <scope>NUCLEOTIDE SEQUENCE</scope>
    <source>
        <tissue evidence="1">Skin</tissue>
    </source>
</reference>
<feature type="non-terminal residue" evidence="1">
    <location>
        <position position="65"/>
    </location>
</feature>
<gene>
    <name evidence="1" type="primary">ORF30181</name>
</gene>
<accession>A0A0B6YPS8</accession>
<name>A0A0B6YPS8_9EUPU</name>
<evidence type="ECO:0000313" key="1">
    <source>
        <dbReference type="EMBL" id="CEK57440.1"/>
    </source>
</evidence>